<keyword evidence="3" id="KW-1185">Reference proteome</keyword>
<dbReference type="RefSeq" id="WP_326837404.1">
    <property type="nucleotide sequence ID" value="NZ_CP142149.1"/>
</dbReference>
<accession>A0ABZ1ILF1</accession>
<gene>
    <name evidence="2" type="ORF">VSH64_21340</name>
</gene>
<reference evidence="2 3" key="1">
    <citation type="journal article" date="2015" name="Int. J. Syst. Evol. Microbiol.">
        <title>Amycolatopsis rhabdoformis sp. nov., an actinomycete isolated from a tropical forest soil.</title>
        <authorList>
            <person name="Souza W.R."/>
            <person name="Silva R.E."/>
            <person name="Goodfellow M."/>
            <person name="Busarakam K."/>
            <person name="Figueiro F.S."/>
            <person name="Ferreira D."/>
            <person name="Rodrigues-Filho E."/>
            <person name="Moraes L.A.B."/>
            <person name="Zucchi T.D."/>
        </authorList>
    </citation>
    <scope>NUCLEOTIDE SEQUENCE [LARGE SCALE GENOMIC DNA]</scope>
    <source>
        <strain evidence="2 3">NCIMB 14900</strain>
    </source>
</reference>
<evidence type="ECO:0000313" key="2">
    <source>
        <dbReference type="EMBL" id="WSE34596.1"/>
    </source>
</evidence>
<organism evidence="2 3">
    <name type="scientific">Amycolatopsis rhabdoformis</name>
    <dbReference type="NCBI Taxonomy" id="1448059"/>
    <lineage>
        <taxon>Bacteria</taxon>
        <taxon>Bacillati</taxon>
        <taxon>Actinomycetota</taxon>
        <taxon>Actinomycetes</taxon>
        <taxon>Pseudonocardiales</taxon>
        <taxon>Pseudonocardiaceae</taxon>
        <taxon>Amycolatopsis</taxon>
    </lineage>
</organism>
<dbReference type="Pfam" id="PF24696">
    <property type="entry name" value="UGSC"/>
    <property type="match status" value="1"/>
</dbReference>
<name>A0ABZ1ILF1_9PSEU</name>
<dbReference type="NCBIfam" id="NF041046">
    <property type="entry name" value="UGSC_fam"/>
    <property type="match status" value="1"/>
</dbReference>
<protein>
    <submittedName>
        <fullName evidence="2">UGSC family (Seleno)protein</fullName>
    </submittedName>
</protein>
<proteinExistence type="predicted"/>
<feature type="domain" description="UGSC-like" evidence="1">
    <location>
        <begin position="26"/>
        <end position="196"/>
    </location>
</feature>
<sequence>MSAVIADTGNDQKAGATQYLVETLGLVDPTAAPRTVETAGAAAQRLASLAGAHGVLLDNTKGNAGPLLRHVGDLLEKKYGVQPMDMARKLVYSRPADPSLLDELSRDYDFVVTGVGACGSCTSGCVRDTVDLEARGIPTATIHTQVFMNSAVAHSAAFGRPDLRFVQVEHPIAAVSDDELQRRALALVDSVAAVLIGDAA</sequence>
<evidence type="ECO:0000259" key="1">
    <source>
        <dbReference type="Pfam" id="PF24696"/>
    </source>
</evidence>
<dbReference type="InterPro" id="IPR049831">
    <property type="entry name" value="UGSC_seleno"/>
</dbReference>
<dbReference type="InterPro" id="IPR057767">
    <property type="entry name" value="UGSC-like_dom"/>
</dbReference>
<evidence type="ECO:0000313" key="3">
    <source>
        <dbReference type="Proteomes" id="UP001330812"/>
    </source>
</evidence>
<dbReference type="Proteomes" id="UP001330812">
    <property type="component" value="Chromosome"/>
</dbReference>
<dbReference type="EMBL" id="CP142149">
    <property type="protein sequence ID" value="WSE34596.1"/>
    <property type="molecule type" value="Genomic_DNA"/>
</dbReference>